<comment type="similarity">
    <text evidence="1">Belongs to the esterase D family.</text>
</comment>
<dbReference type="Gene3D" id="3.40.50.1820">
    <property type="entry name" value="alpha/beta hydrolase"/>
    <property type="match status" value="1"/>
</dbReference>
<dbReference type="GO" id="GO:0016788">
    <property type="term" value="F:hydrolase activity, acting on ester bonds"/>
    <property type="evidence" value="ECO:0007669"/>
    <property type="project" value="TreeGrafter"/>
</dbReference>
<proteinExistence type="inferred from homology"/>
<dbReference type="SMART" id="SM00028">
    <property type="entry name" value="TPR"/>
    <property type="match status" value="1"/>
</dbReference>
<comment type="caution">
    <text evidence="6">The sequence shown here is derived from an EMBL/GenBank/DDBJ whole genome shotgun (WGS) entry which is preliminary data.</text>
</comment>
<dbReference type="PROSITE" id="PS50293">
    <property type="entry name" value="TPR_REGION"/>
    <property type="match status" value="1"/>
</dbReference>
<keyword evidence="5" id="KW-0732">Signal</keyword>
<accession>A0A316X8C5</accession>
<dbReference type="Pfam" id="PF00756">
    <property type="entry name" value="Esterase"/>
    <property type="match status" value="1"/>
</dbReference>
<feature type="signal peptide" evidence="5">
    <location>
        <begin position="1"/>
        <end position="27"/>
    </location>
</feature>
<dbReference type="Proteomes" id="UP000236594">
    <property type="component" value="Unassembled WGS sequence"/>
</dbReference>
<dbReference type="Pfam" id="PF13181">
    <property type="entry name" value="TPR_8"/>
    <property type="match status" value="1"/>
</dbReference>
<dbReference type="EMBL" id="PPED02000002">
    <property type="protein sequence ID" value="PWN70025.1"/>
    <property type="molecule type" value="Genomic_DNA"/>
</dbReference>
<keyword evidence="3" id="KW-0802">TPR repeat</keyword>
<dbReference type="PROSITE" id="PS50005">
    <property type="entry name" value="TPR"/>
    <property type="match status" value="1"/>
</dbReference>
<evidence type="ECO:0000256" key="1">
    <source>
        <dbReference type="ARBA" id="ARBA00005622"/>
    </source>
</evidence>
<dbReference type="InterPro" id="IPR011990">
    <property type="entry name" value="TPR-like_helical_dom_sf"/>
</dbReference>
<feature type="repeat" description="TPR" evidence="3">
    <location>
        <begin position="344"/>
        <end position="377"/>
    </location>
</feature>
<keyword evidence="2 6" id="KW-0378">Hydrolase</keyword>
<organism evidence="6 7">
    <name type="scientific">Chryseobacterium phosphatilyticum</name>
    <dbReference type="NCBI Taxonomy" id="475075"/>
    <lineage>
        <taxon>Bacteria</taxon>
        <taxon>Pseudomonadati</taxon>
        <taxon>Bacteroidota</taxon>
        <taxon>Flavobacteriia</taxon>
        <taxon>Flavobacteriales</taxon>
        <taxon>Weeksellaceae</taxon>
        <taxon>Chryseobacterium group</taxon>
        <taxon>Chryseobacterium</taxon>
    </lineage>
</organism>
<reference evidence="6 7" key="1">
    <citation type="submission" date="2018-04" db="EMBL/GenBank/DDBJ databases">
        <title>Draft Genome Sequence of Phosphate-Solubilizing Chryseobacterium sp. ISE14 that is a Biocontrol and Plant Growth-Promoting Rhizobacterium Isolated from Cucumber.</title>
        <authorList>
            <person name="Jeong J.-J."/>
            <person name="Sang M.K."/>
            <person name="Choi I.-G."/>
            <person name="Kim K.D."/>
        </authorList>
    </citation>
    <scope>NUCLEOTIDE SEQUENCE [LARGE SCALE GENOMIC DNA]</scope>
    <source>
        <strain evidence="6 7">ISE14</strain>
    </source>
</reference>
<name>A0A316X8C5_9FLAO</name>
<dbReference type="InterPro" id="IPR029058">
    <property type="entry name" value="AB_hydrolase_fold"/>
</dbReference>
<dbReference type="SUPFAM" id="SSF48452">
    <property type="entry name" value="TPR-like"/>
    <property type="match status" value="1"/>
</dbReference>
<evidence type="ECO:0000313" key="6">
    <source>
        <dbReference type="EMBL" id="PWN70025.1"/>
    </source>
</evidence>
<keyword evidence="7" id="KW-1185">Reference proteome</keyword>
<sequence length="391" mass="45366">MISKLYSFLWKKFSLLFFSLWSLSAFSQLENIPSNNDTAFLIESKILNESRSIWVHLPVAYSSFQSYPVLYLLDGDAHFKYVSQLTDYLSDYDRNRIPKIIVVAIVNINRGKDLSIRHNTVNGKEDTSSTSLTDGAGKFLKFIDQEVVPQINSRYKTQPYKILVGHSLAGEFAFYTKNTLPDLFQSTIVISPAIHDENISMVDDFSKILQQKKLRGKLFISLGDEDTQKVDLITQRLKNLAPPTFEWDYKHYKDENHFSVPYKSIFDGLKFIYKNWFFDNYGTELMASKEIQKRFDALSKEFGYTIRPTEDFVNNCAYRQLRAGNIDTALELFQQNVKDHPDSWNAYDSLGEVYMKKGYKKSAIENYKKSLQLKPDNNDGKEMLEKLQSDK</sequence>
<dbReference type="InterPro" id="IPR019734">
    <property type="entry name" value="TPR_rpt"/>
</dbReference>
<dbReference type="OrthoDB" id="9784036at2"/>
<evidence type="ECO:0000256" key="5">
    <source>
        <dbReference type="SAM" id="SignalP"/>
    </source>
</evidence>
<dbReference type="Gene3D" id="1.25.40.10">
    <property type="entry name" value="Tetratricopeptide repeat domain"/>
    <property type="match status" value="1"/>
</dbReference>
<dbReference type="PANTHER" id="PTHR40841:SF2">
    <property type="entry name" value="SIDEROPHORE-DEGRADING ESTERASE (EUROFUNG)"/>
    <property type="match status" value="1"/>
</dbReference>
<evidence type="ECO:0000256" key="2">
    <source>
        <dbReference type="ARBA" id="ARBA00022801"/>
    </source>
</evidence>
<protein>
    <submittedName>
        <fullName evidence="6">Alpha/beta hydrolase</fullName>
    </submittedName>
</protein>
<dbReference type="PANTHER" id="PTHR40841">
    <property type="entry name" value="SIDEROPHORE TRIACETYLFUSARININE C ESTERASE"/>
    <property type="match status" value="1"/>
</dbReference>
<feature type="compositionally biased region" description="Basic and acidic residues" evidence="4">
    <location>
        <begin position="376"/>
        <end position="391"/>
    </location>
</feature>
<dbReference type="InterPro" id="IPR052558">
    <property type="entry name" value="Siderophore_Hydrolase_D"/>
</dbReference>
<evidence type="ECO:0000313" key="7">
    <source>
        <dbReference type="Proteomes" id="UP000236594"/>
    </source>
</evidence>
<feature type="chain" id="PRO_5016404627" evidence="5">
    <location>
        <begin position="28"/>
        <end position="391"/>
    </location>
</feature>
<dbReference type="InterPro" id="IPR000801">
    <property type="entry name" value="Esterase-like"/>
</dbReference>
<dbReference type="AlphaFoldDB" id="A0A316X8C5"/>
<gene>
    <name evidence="6" type="ORF">C1631_008475</name>
</gene>
<dbReference type="SUPFAM" id="SSF53474">
    <property type="entry name" value="alpha/beta-Hydrolases"/>
    <property type="match status" value="1"/>
</dbReference>
<evidence type="ECO:0000256" key="4">
    <source>
        <dbReference type="SAM" id="MobiDB-lite"/>
    </source>
</evidence>
<evidence type="ECO:0000256" key="3">
    <source>
        <dbReference type="PROSITE-ProRule" id="PRU00339"/>
    </source>
</evidence>
<feature type="region of interest" description="Disordered" evidence="4">
    <location>
        <begin position="372"/>
        <end position="391"/>
    </location>
</feature>
<dbReference type="RefSeq" id="WP_109711655.1">
    <property type="nucleotide sequence ID" value="NZ_PPED02000002.1"/>
</dbReference>